<name>A0AAU9RTZ4_THLAR</name>
<evidence type="ECO:0000313" key="1">
    <source>
        <dbReference type="EMBL" id="CAH2047982.1"/>
    </source>
</evidence>
<accession>A0AAU9RTZ4</accession>
<proteinExistence type="predicted"/>
<organism evidence="1 2">
    <name type="scientific">Thlaspi arvense</name>
    <name type="common">Field penny-cress</name>
    <dbReference type="NCBI Taxonomy" id="13288"/>
    <lineage>
        <taxon>Eukaryota</taxon>
        <taxon>Viridiplantae</taxon>
        <taxon>Streptophyta</taxon>
        <taxon>Embryophyta</taxon>
        <taxon>Tracheophyta</taxon>
        <taxon>Spermatophyta</taxon>
        <taxon>Magnoliopsida</taxon>
        <taxon>eudicotyledons</taxon>
        <taxon>Gunneridae</taxon>
        <taxon>Pentapetalae</taxon>
        <taxon>rosids</taxon>
        <taxon>malvids</taxon>
        <taxon>Brassicales</taxon>
        <taxon>Brassicaceae</taxon>
        <taxon>Thlaspideae</taxon>
        <taxon>Thlaspi</taxon>
    </lineage>
</organism>
<gene>
    <name evidence="1" type="ORF">TAV2_LOCUS5755</name>
</gene>
<reference evidence="1 2" key="1">
    <citation type="submission" date="2022-03" db="EMBL/GenBank/DDBJ databases">
        <authorList>
            <person name="Nunn A."/>
            <person name="Chopra R."/>
            <person name="Nunn A."/>
            <person name="Contreras Garrido A."/>
        </authorList>
    </citation>
    <scope>NUCLEOTIDE SEQUENCE [LARGE SCALE GENOMIC DNA]</scope>
</reference>
<evidence type="ECO:0000313" key="2">
    <source>
        <dbReference type="Proteomes" id="UP000836841"/>
    </source>
</evidence>
<feature type="non-terminal residue" evidence="1">
    <location>
        <position position="105"/>
    </location>
</feature>
<protein>
    <submittedName>
        <fullName evidence="1">Uncharacterized protein</fullName>
    </submittedName>
</protein>
<sequence length="105" mass="12021">SKVEEIRILHLNPKSTKLYLLLALKWRNLSVPVQNAISLPNSFSSATAKDGRKGQFFTFCYLNHKTDFVLFLCTARWASAFTTHLPLASFAFFDIEPTKSWPKIK</sequence>
<dbReference type="AlphaFoldDB" id="A0AAU9RTZ4"/>
<feature type="non-terminal residue" evidence="1">
    <location>
        <position position="1"/>
    </location>
</feature>
<keyword evidence="2" id="KW-1185">Reference proteome</keyword>
<dbReference type="EMBL" id="OU466858">
    <property type="protein sequence ID" value="CAH2047982.1"/>
    <property type="molecule type" value="Genomic_DNA"/>
</dbReference>
<dbReference type="Proteomes" id="UP000836841">
    <property type="component" value="Chromosome 2"/>
</dbReference>